<dbReference type="EMBL" id="BGPR01008301">
    <property type="protein sequence ID" value="GBN32851.1"/>
    <property type="molecule type" value="Genomic_DNA"/>
</dbReference>
<dbReference type="OrthoDB" id="6425443at2759"/>
<keyword evidence="4" id="KW-1185">Reference proteome</keyword>
<dbReference type="Pfam" id="PF17921">
    <property type="entry name" value="Integrase_H2C2"/>
    <property type="match status" value="1"/>
</dbReference>
<organism evidence="3 4">
    <name type="scientific">Araneus ventricosus</name>
    <name type="common">Orbweaver spider</name>
    <name type="synonym">Epeira ventricosa</name>
    <dbReference type="NCBI Taxonomy" id="182803"/>
    <lineage>
        <taxon>Eukaryota</taxon>
        <taxon>Metazoa</taxon>
        <taxon>Ecdysozoa</taxon>
        <taxon>Arthropoda</taxon>
        <taxon>Chelicerata</taxon>
        <taxon>Arachnida</taxon>
        <taxon>Araneae</taxon>
        <taxon>Araneomorphae</taxon>
        <taxon>Entelegynae</taxon>
        <taxon>Araneoidea</taxon>
        <taxon>Araneidae</taxon>
        <taxon>Araneus</taxon>
    </lineage>
</organism>
<dbReference type="InterPro" id="IPR041588">
    <property type="entry name" value="Integrase_H2C2"/>
</dbReference>
<evidence type="ECO:0000259" key="2">
    <source>
        <dbReference type="Pfam" id="PF17921"/>
    </source>
</evidence>
<feature type="domain" description="Integrase zinc-binding" evidence="2">
    <location>
        <begin position="192"/>
        <end position="242"/>
    </location>
</feature>
<evidence type="ECO:0000313" key="4">
    <source>
        <dbReference type="Proteomes" id="UP000499080"/>
    </source>
</evidence>
<feature type="compositionally biased region" description="Basic and acidic residues" evidence="1">
    <location>
        <begin position="307"/>
        <end position="327"/>
    </location>
</feature>
<dbReference type="PANTHER" id="PTHR47331:SF1">
    <property type="entry name" value="GAG-LIKE PROTEIN"/>
    <property type="match status" value="1"/>
</dbReference>
<dbReference type="Gene3D" id="1.10.340.70">
    <property type="match status" value="1"/>
</dbReference>
<name>A0A4Y2N0D1_ARAVE</name>
<sequence length="410" mass="46987">MVPNRWFHCPGLENPADRLSRGVSAVSLKRDDLWWSEPRWLKSPRYDWPQQKFRVPDEYMQEKRIVVHTAIVKDDPLIDISRFSSLTSLLRVTAYVLRFLGKLGGRSTQTGPLVAAEISEAEELWVKQVQREHFDFEITRLNQGQQIPAGARVWSLAPYLQEGLLCVKGRLEQSELTQKEKHPILLPRSKYTDLLILHEHNRGFHLGVIAILSRLRERFWIPKGRQSVKSVLKSCLVCRKYSAKPARQQTGKLSKDRVVACPPFTTSPQTGSPHSKCTQQTTCLTGFPARSTSRSCVGAQRMLRNQPSRERPVEPKPNNDPHWPDRKPEAKTLLYSRRLPLVNAMTLEERPVGHSGWAGSRIQNQNGAKPASAIEKFYTPTIRAQPRWIAYNRNATTILELSYQTYLISR</sequence>
<accession>A0A4Y2N0D1</accession>
<feature type="region of interest" description="Disordered" evidence="1">
    <location>
        <begin position="302"/>
        <end position="327"/>
    </location>
</feature>
<evidence type="ECO:0000256" key="1">
    <source>
        <dbReference type="SAM" id="MobiDB-lite"/>
    </source>
</evidence>
<protein>
    <recommendedName>
        <fullName evidence="2">Integrase zinc-binding domain-containing protein</fullName>
    </recommendedName>
</protein>
<proteinExistence type="predicted"/>
<reference evidence="3 4" key="1">
    <citation type="journal article" date="2019" name="Sci. Rep.">
        <title>Orb-weaving spider Araneus ventricosus genome elucidates the spidroin gene catalogue.</title>
        <authorList>
            <person name="Kono N."/>
            <person name="Nakamura H."/>
            <person name="Ohtoshi R."/>
            <person name="Moran D.A.P."/>
            <person name="Shinohara A."/>
            <person name="Yoshida Y."/>
            <person name="Fujiwara M."/>
            <person name="Mori M."/>
            <person name="Tomita M."/>
            <person name="Arakawa K."/>
        </authorList>
    </citation>
    <scope>NUCLEOTIDE SEQUENCE [LARGE SCALE GENOMIC DNA]</scope>
</reference>
<comment type="caution">
    <text evidence="3">The sequence shown here is derived from an EMBL/GenBank/DDBJ whole genome shotgun (WGS) entry which is preliminary data.</text>
</comment>
<gene>
    <name evidence="3" type="ORF">AVEN_14023_1</name>
</gene>
<evidence type="ECO:0000313" key="3">
    <source>
        <dbReference type="EMBL" id="GBN32851.1"/>
    </source>
</evidence>
<dbReference type="AlphaFoldDB" id="A0A4Y2N0D1"/>
<dbReference type="Proteomes" id="UP000499080">
    <property type="component" value="Unassembled WGS sequence"/>
</dbReference>
<dbReference type="PANTHER" id="PTHR47331">
    <property type="entry name" value="PHD-TYPE DOMAIN-CONTAINING PROTEIN"/>
    <property type="match status" value="1"/>
</dbReference>